<dbReference type="Proteomes" id="UP000318626">
    <property type="component" value="Chromosome"/>
</dbReference>
<keyword evidence="2" id="KW-1185">Reference proteome</keyword>
<proteinExistence type="predicted"/>
<dbReference type="KEGG" id="bvo:Pan97_23990"/>
<protein>
    <submittedName>
        <fullName evidence="1">Uncharacterized protein</fullName>
    </submittedName>
</protein>
<dbReference type="EMBL" id="CP036289">
    <property type="protein sequence ID" value="QDU75369.1"/>
    <property type="molecule type" value="Genomic_DNA"/>
</dbReference>
<gene>
    <name evidence="1" type="ORF">Pan97_23990</name>
</gene>
<organism evidence="1 2">
    <name type="scientific">Bremerella volcania</name>
    <dbReference type="NCBI Taxonomy" id="2527984"/>
    <lineage>
        <taxon>Bacteria</taxon>
        <taxon>Pseudomonadati</taxon>
        <taxon>Planctomycetota</taxon>
        <taxon>Planctomycetia</taxon>
        <taxon>Pirellulales</taxon>
        <taxon>Pirellulaceae</taxon>
        <taxon>Bremerella</taxon>
    </lineage>
</organism>
<sequence>MATYAKFETLSLKGHAELNERWVQDRIAEDPSILGLGDLVLHGDCAMMGYLRH</sequence>
<evidence type="ECO:0000313" key="1">
    <source>
        <dbReference type="EMBL" id="QDU75369.1"/>
    </source>
</evidence>
<dbReference type="AlphaFoldDB" id="A0A518C829"/>
<evidence type="ECO:0000313" key="2">
    <source>
        <dbReference type="Proteomes" id="UP000318626"/>
    </source>
</evidence>
<reference evidence="2" key="1">
    <citation type="submission" date="2019-02" db="EMBL/GenBank/DDBJ databases">
        <title>Deep-cultivation of Planctomycetes and their phenomic and genomic characterization uncovers novel biology.</title>
        <authorList>
            <person name="Wiegand S."/>
            <person name="Jogler M."/>
            <person name="Boedeker C."/>
            <person name="Pinto D."/>
            <person name="Vollmers J."/>
            <person name="Rivas-Marin E."/>
            <person name="Kohn T."/>
            <person name="Peeters S.H."/>
            <person name="Heuer A."/>
            <person name="Rast P."/>
            <person name="Oberbeckmann S."/>
            <person name="Bunk B."/>
            <person name="Jeske O."/>
            <person name="Meyerdierks A."/>
            <person name="Storesund J.E."/>
            <person name="Kallscheuer N."/>
            <person name="Luecker S."/>
            <person name="Lage O.M."/>
            <person name="Pohl T."/>
            <person name="Merkel B.J."/>
            <person name="Hornburger P."/>
            <person name="Mueller R.-W."/>
            <person name="Bruemmer F."/>
            <person name="Labrenz M."/>
            <person name="Spormann A.M."/>
            <person name="Op den Camp H."/>
            <person name="Overmann J."/>
            <person name="Amann R."/>
            <person name="Jetten M.S.M."/>
            <person name="Mascher T."/>
            <person name="Medema M.H."/>
            <person name="Devos D.P."/>
            <person name="Kaster A.-K."/>
            <person name="Ovreas L."/>
            <person name="Rohde M."/>
            <person name="Galperin M.Y."/>
            <person name="Jogler C."/>
        </authorList>
    </citation>
    <scope>NUCLEOTIDE SEQUENCE [LARGE SCALE GENOMIC DNA]</scope>
    <source>
        <strain evidence="2">Pan97</strain>
    </source>
</reference>
<name>A0A518C829_9BACT</name>
<accession>A0A518C829</accession>